<evidence type="ECO:0000313" key="2">
    <source>
        <dbReference type="EMBL" id="CAI9720855.1"/>
    </source>
</evidence>
<accession>A0AA36AR87</accession>
<gene>
    <name evidence="2" type="ORF">OCTVUL_1B023477</name>
</gene>
<dbReference type="EMBL" id="OX597817">
    <property type="protein sequence ID" value="CAI9720855.1"/>
    <property type="molecule type" value="Genomic_DNA"/>
</dbReference>
<reference evidence="2" key="1">
    <citation type="submission" date="2023-08" db="EMBL/GenBank/DDBJ databases">
        <authorList>
            <person name="Alioto T."/>
            <person name="Alioto T."/>
            <person name="Gomez Garrido J."/>
        </authorList>
    </citation>
    <scope>NUCLEOTIDE SEQUENCE</scope>
</reference>
<organism evidence="2 3">
    <name type="scientific">Octopus vulgaris</name>
    <name type="common">Common octopus</name>
    <dbReference type="NCBI Taxonomy" id="6645"/>
    <lineage>
        <taxon>Eukaryota</taxon>
        <taxon>Metazoa</taxon>
        <taxon>Spiralia</taxon>
        <taxon>Lophotrochozoa</taxon>
        <taxon>Mollusca</taxon>
        <taxon>Cephalopoda</taxon>
        <taxon>Coleoidea</taxon>
        <taxon>Octopodiformes</taxon>
        <taxon>Octopoda</taxon>
        <taxon>Incirrata</taxon>
        <taxon>Octopodidae</taxon>
        <taxon>Octopus</taxon>
    </lineage>
</organism>
<protein>
    <submittedName>
        <fullName evidence="2">Uncharacterized protein</fullName>
    </submittedName>
</protein>
<sequence length="80" mass="8916">MVVKSGAVVVMRKLVAADDKRGKHATVMYYYRESKLAAMVYTRPIPRSGVNTTVGKSEPREVDGSTSRNNTFIIKQVNQL</sequence>
<dbReference type="Proteomes" id="UP001162480">
    <property type="component" value="Chromosome 4"/>
</dbReference>
<proteinExistence type="predicted"/>
<feature type="region of interest" description="Disordered" evidence="1">
    <location>
        <begin position="48"/>
        <end position="68"/>
    </location>
</feature>
<dbReference type="AlphaFoldDB" id="A0AA36AR87"/>
<evidence type="ECO:0000313" key="3">
    <source>
        <dbReference type="Proteomes" id="UP001162480"/>
    </source>
</evidence>
<evidence type="ECO:0000256" key="1">
    <source>
        <dbReference type="SAM" id="MobiDB-lite"/>
    </source>
</evidence>
<keyword evidence="3" id="KW-1185">Reference proteome</keyword>
<name>A0AA36AR87_OCTVU</name>